<evidence type="ECO:0008006" key="3">
    <source>
        <dbReference type="Google" id="ProtNLM"/>
    </source>
</evidence>
<dbReference type="Pfam" id="PF13424">
    <property type="entry name" value="TPR_12"/>
    <property type="match status" value="1"/>
</dbReference>
<proteinExistence type="predicted"/>
<evidence type="ECO:0000313" key="1">
    <source>
        <dbReference type="EMBL" id="GIJ64694.1"/>
    </source>
</evidence>
<protein>
    <recommendedName>
        <fullName evidence="3">Tetratricopeptide repeat protein</fullName>
    </recommendedName>
</protein>
<dbReference type="Gene3D" id="1.25.40.10">
    <property type="entry name" value="Tetratricopeptide repeat domain"/>
    <property type="match status" value="1"/>
</dbReference>
<dbReference type="InterPro" id="IPR019734">
    <property type="entry name" value="TPR_rpt"/>
</dbReference>
<accession>A0A8J3ZIU8</accession>
<reference evidence="1" key="1">
    <citation type="submission" date="2021-01" db="EMBL/GenBank/DDBJ databases">
        <title>Whole genome shotgun sequence of Virgisporangium aurantiacum NBRC 16421.</title>
        <authorList>
            <person name="Komaki H."/>
            <person name="Tamura T."/>
        </authorList>
    </citation>
    <scope>NUCLEOTIDE SEQUENCE</scope>
    <source>
        <strain evidence="1">NBRC 16421</strain>
    </source>
</reference>
<dbReference type="EMBL" id="BOPG01000126">
    <property type="protein sequence ID" value="GIJ64694.1"/>
    <property type="molecule type" value="Genomic_DNA"/>
</dbReference>
<name>A0A8J3ZIU8_9ACTN</name>
<organism evidence="1 2">
    <name type="scientific">Virgisporangium aurantiacum</name>
    <dbReference type="NCBI Taxonomy" id="175570"/>
    <lineage>
        <taxon>Bacteria</taxon>
        <taxon>Bacillati</taxon>
        <taxon>Actinomycetota</taxon>
        <taxon>Actinomycetes</taxon>
        <taxon>Micromonosporales</taxon>
        <taxon>Micromonosporaceae</taxon>
        <taxon>Virgisporangium</taxon>
    </lineage>
</organism>
<gene>
    <name evidence="1" type="ORF">Vau01_122100</name>
</gene>
<dbReference type="InterPro" id="IPR011990">
    <property type="entry name" value="TPR-like_helical_dom_sf"/>
</dbReference>
<dbReference type="SUPFAM" id="SSF48452">
    <property type="entry name" value="TPR-like"/>
    <property type="match status" value="1"/>
</dbReference>
<dbReference type="AlphaFoldDB" id="A0A8J3ZIU8"/>
<evidence type="ECO:0000313" key="2">
    <source>
        <dbReference type="Proteomes" id="UP000612585"/>
    </source>
</evidence>
<dbReference type="SMART" id="SM00028">
    <property type="entry name" value="TPR"/>
    <property type="match status" value="2"/>
</dbReference>
<sequence>MNGPGPPAGRHARALRNAGRAWLLLHEYVEAERCLQQALVYFRTANDRVGQGSALASLGHVRVWTCCYQEGIDLARRALDLLTPIDNWPGYYISLDTLAAAYLKTGRPGDAAELWQQAHEMSLTRRDRERVVRTIHNLGVAYQPSTASTMRCAAC</sequence>
<dbReference type="Proteomes" id="UP000612585">
    <property type="component" value="Unassembled WGS sequence"/>
</dbReference>
<keyword evidence="2" id="KW-1185">Reference proteome</keyword>
<comment type="caution">
    <text evidence="1">The sequence shown here is derived from an EMBL/GenBank/DDBJ whole genome shotgun (WGS) entry which is preliminary data.</text>
</comment>